<dbReference type="GO" id="GO:0003677">
    <property type="term" value="F:DNA binding"/>
    <property type="evidence" value="ECO:0007669"/>
    <property type="project" value="UniProtKB-KW"/>
</dbReference>
<keyword evidence="7" id="KW-1185">Reference proteome</keyword>
<comment type="caution">
    <text evidence="6">The sequence shown here is derived from an EMBL/GenBank/DDBJ whole genome shotgun (WGS) entry which is preliminary data.</text>
</comment>
<feature type="domain" description="HTH iclR-type" evidence="4">
    <location>
        <begin position="8"/>
        <end position="68"/>
    </location>
</feature>
<keyword evidence="3" id="KW-0804">Transcription</keyword>
<organism evidence="6 7">
    <name type="scientific">Zhihengliuella flava</name>
    <dbReference type="NCBI Taxonomy" id="1285193"/>
    <lineage>
        <taxon>Bacteria</taxon>
        <taxon>Bacillati</taxon>
        <taxon>Actinomycetota</taxon>
        <taxon>Actinomycetes</taxon>
        <taxon>Micrococcales</taxon>
        <taxon>Micrococcaceae</taxon>
        <taxon>Zhihengliuella</taxon>
    </lineage>
</organism>
<accession>A0A931D8G0</accession>
<evidence type="ECO:0000256" key="2">
    <source>
        <dbReference type="ARBA" id="ARBA00023125"/>
    </source>
</evidence>
<dbReference type="PANTHER" id="PTHR30136">
    <property type="entry name" value="HELIX-TURN-HELIX TRANSCRIPTIONAL REGULATOR, ICLR FAMILY"/>
    <property type="match status" value="1"/>
</dbReference>
<dbReference type="Pfam" id="PF01614">
    <property type="entry name" value="IclR_C"/>
    <property type="match status" value="1"/>
</dbReference>
<dbReference type="PROSITE" id="PS51077">
    <property type="entry name" value="HTH_ICLR"/>
    <property type="match status" value="1"/>
</dbReference>
<dbReference type="PANTHER" id="PTHR30136:SF24">
    <property type="entry name" value="HTH-TYPE TRANSCRIPTIONAL REPRESSOR ALLR"/>
    <property type="match status" value="1"/>
</dbReference>
<keyword evidence="1" id="KW-0805">Transcription regulation</keyword>
<dbReference type="PROSITE" id="PS51078">
    <property type="entry name" value="ICLR_ED"/>
    <property type="match status" value="1"/>
</dbReference>
<dbReference type="InterPro" id="IPR036388">
    <property type="entry name" value="WH-like_DNA-bd_sf"/>
</dbReference>
<evidence type="ECO:0000256" key="3">
    <source>
        <dbReference type="ARBA" id="ARBA00023163"/>
    </source>
</evidence>
<name>A0A931D8G0_9MICC</name>
<gene>
    <name evidence="6" type="ORF">IW252_001119</name>
</gene>
<evidence type="ECO:0000313" key="7">
    <source>
        <dbReference type="Proteomes" id="UP000625033"/>
    </source>
</evidence>
<feature type="domain" description="IclR-ED" evidence="5">
    <location>
        <begin position="69"/>
        <end position="244"/>
    </location>
</feature>
<dbReference type="InterPro" id="IPR005471">
    <property type="entry name" value="Tscrpt_reg_IclR_N"/>
</dbReference>
<dbReference type="InterPro" id="IPR029016">
    <property type="entry name" value="GAF-like_dom_sf"/>
</dbReference>
<dbReference type="SUPFAM" id="SSF55781">
    <property type="entry name" value="GAF domain-like"/>
    <property type="match status" value="1"/>
</dbReference>
<protein>
    <submittedName>
        <fullName evidence="6">DNA-binding IclR family transcriptional regulator</fullName>
    </submittedName>
</protein>
<dbReference type="Proteomes" id="UP000625033">
    <property type="component" value="Unassembled WGS sequence"/>
</dbReference>
<dbReference type="GO" id="GO:0003700">
    <property type="term" value="F:DNA-binding transcription factor activity"/>
    <property type="evidence" value="ECO:0007669"/>
    <property type="project" value="TreeGrafter"/>
</dbReference>
<dbReference type="Gene3D" id="1.10.10.10">
    <property type="entry name" value="Winged helix-like DNA-binding domain superfamily/Winged helix DNA-binding domain"/>
    <property type="match status" value="1"/>
</dbReference>
<evidence type="ECO:0000313" key="6">
    <source>
        <dbReference type="EMBL" id="MBG6084352.1"/>
    </source>
</evidence>
<keyword evidence="2 6" id="KW-0238">DNA-binding</keyword>
<evidence type="ECO:0000256" key="1">
    <source>
        <dbReference type="ARBA" id="ARBA00023015"/>
    </source>
</evidence>
<dbReference type="EMBL" id="JADOTZ010000001">
    <property type="protein sequence ID" value="MBG6084352.1"/>
    <property type="molecule type" value="Genomic_DNA"/>
</dbReference>
<dbReference type="RefSeq" id="WP_196835674.1">
    <property type="nucleotide sequence ID" value="NZ_JADOTZ010000001.1"/>
</dbReference>
<dbReference type="Pfam" id="PF09339">
    <property type="entry name" value="HTH_IclR"/>
    <property type="match status" value="1"/>
</dbReference>
<evidence type="ECO:0000259" key="5">
    <source>
        <dbReference type="PROSITE" id="PS51078"/>
    </source>
</evidence>
<dbReference type="GO" id="GO:0045892">
    <property type="term" value="P:negative regulation of DNA-templated transcription"/>
    <property type="evidence" value="ECO:0007669"/>
    <property type="project" value="TreeGrafter"/>
</dbReference>
<sequence length="249" mass="26819">MANSSSGEKLLDRLVRVLEAFAPDRPELTVAQIAERADLPRTTAYRLVQDCLAVGFLTRQHGTLRLGVRLWELANRASATRDLRQVAMPFLEDLNQLLRQHVQLSVLHEDEVLILERHSRPGAAINNASVASRLPVHRTSMGMVLLAFAPAPVQAGYIGRHEGLLAARHGDVRRELAEIRRRGYATFDGLIDPTTTGAAAPVLGPDGAAVAAIGVVIPRDSDSLQVVAMALMTAARGIGRALQEGAAPN</sequence>
<evidence type="ECO:0000259" key="4">
    <source>
        <dbReference type="PROSITE" id="PS51077"/>
    </source>
</evidence>
<dbReference type="InterPro" id="IPR050707">
    <property type="entry name" value="HTH_MetabolicPath_Reg"/>
</dbReference>
<proteinExistence type="predicted"/>
<dbReference type="AlphaFoldDB" id="A0A931D8G0"/>
<dbReference type="InterPro" id="IPR036390">
    <property type="entry name" value="WH_DNA-bd_sf"/>
</dbReference>
<dbReference type="SUPFAM" id="SSF46785">
    <property type="entry name" value="Winged helix' DNA-binding domain"/>
    <property type="match status" value="1"/>
</dbReference>
<dbReference type="Gene3D" id="3.30.450.40">
    <property type="match status" value="1"/>
</dbReference>
<reference evidence="6" key="1">
    <citation type="submission" date="2020-11" db="EMBL/GenBank/DDBJ databases">
        <title>Sequencing the genomes of 1000 actinobacteria strains.</title>
        <authorList>
            <person name="Klenk H.-P."/>
        </authorList>
    </citation>
    <scope>NUCLEOTIDE SEQUENCE</scope>
    <source>
        <strain evidence="6">DSM 26152</strain>
    </source>
</reference>
<dbReference type="InterPro" id="IPR014757">
    <property type="entry name" value="Tscrpt_reg_IclR_C"/>
</dbReference>
<dbReference type="SMART" id="SM00346">
    <property type="entry name" value="HTH_ICLR"/>
    <property type="match status" value="1"/>
</dbReference>